<dbReference type="Pfam" id="PF03165">
    <property type="entry name" value="MH1"/>
    <property type="match status" value="1"/>
</dbReference>
<keyword evidence="4" id="KW-0862">Zinc</keyword>
<evidence type="ECO:0000313" key="14">
    <source>
        <dbReference type="Proteomes" id="UP000274756"/>
    </source>
</evidence>
<dbReference type="SUPFAM" id="SSF56366">
    <property type="entry name" value="SMAD MH1 domain"/>
    <property type="match status" value="1"/>
</dbReference>
<keyword evidence="14" id="KW-1185">Reference proteome</keyword>
<dbReference type="Pfam" id="PF03166">
    <property type="entry name" value="MH2"/>
    <property type="match status" value="1"/>
</dbReference>
<evidence type="ECO:0000256" key="9">
    <source>
        <dbReference type="SAM" id="MobiDB-lite"/>
    </source>
</evidence>
<name>A0A0N4UAK9_DRAME</name>
<dbReference type="GO" id="GO:0030154">
    <property type="term" value="P:cell differentiation"/>
    <property type="evidence" value="ECO:0007669"/>
    <property type="project" value="TreeGrafter"/>
</dbReference>
<evidence type="ECO:0000259" key="11">
    <source>
        <dbReference type="PROSITE" id="PS51076"/>
    </source>
</evidence>
<gene>
    <name evidence="12" type="ORF">DME_LOCUS8076</name>
</gene>
<dbReference type="InterPro" id="IPR001132">
    <property type="entry name" value="SMAD_dom_Dwarfin-type"/>
</dbReference>
<keyword evidence="5 8" id="KW-0805">Transcription regulation</keyword>
<dbReference type="Proteomes" id="UP000038040">
    <property type="component" value="Unplaced"/>
</dbReference>
<evidence type="ECO:0000256" key="1">
    <source>
        <dbReference type="ARBA" id="ARBA00005545"/>
    </source>
</evidence>
<dbReference type="GO" id="GO:0000981">
    <property type="term" value="F:DNA-binding transcription factor activity, RNA polymerase II-specific"/>
    <property type="evidence" value="ECO:0007669"/>
    <property type="project" value="TreeGrafter"/>
</dbReference>
<dbReference type="SMART" id="SM00524">
    <property type="entry name" value="DWB"/>
    <property type="match status" value="1"/>
</dbReference>
<dbReference type="InterPro" id="IPR013019">
    <property type="entry name" value="MAD_homology_MH1"/>
</dbReference>
<dbReference type="GO" id="GO:0046872">
    <property type="term" value="F:metal ion binding"/>
    <property type="evidence" value="ECO:0007669"/>
    <property type="project" value="UniProtKB-KW"/>
</dbReference>
<keyword evidence="3" id="KW-0479">Metal-binding</keyword>
<dbReference type="EMBL" id="UYYG01001165">
    <property type="protein sequence ID" value="VDN58103.1"/>
    <property type="molecule type" value="Genomic_DNA"/>
</dbReference>
<dbReference type="GO" id="GO:0051239">
    <property type="term" value="P:regulation of multicellular organismal process"/>
    <property type="evidence" value="ECO:0007669"/>
    <property type="project" value="UniProtKB-ARBA"/>
</dbReference>
<dbReference type="GO" id="GO:0000978">
    <property type="term" value="F:RNA polymerase II cis-regulatory region sequence-specific DNA binding"/>
    <property type="evidence" value="ECO:0007669"/>
    <property type="project" value="TreeGrafter"/>
</dbReference>
<dbReference type="InterPro" id="IPR036578">
    <property type="entry name" value="SMAD_MH1_sf"/>
</dbReference>
<dbReference type="Gene3D" id="2.60.200.10">
    <property type="match status" value="1"/>
</dbReference>
<feature type="region of interest" description="Disordered" evidence="9">
    <location>
        <begin position="247"/>
        <end position="286"/>
    </location>
</feature>
<dbReference type="InterPro" id="IPR003619">
    <property type="entry name" value="MAD_homology1_Dwarfin-type"/>
</dbReference>
<evidence type="ECO:0000256" key="4">
    <source>
        <dbReference type="ARBA" id="ARBA00022833"/>
    </source>
</evidence>
<evidence type="ECO:0000313" key="12">
    <source>
        <dbReference type="EMBL" id="VDN58103.1"/>
    </source>
</evidence>
<dbReference type="InterPro" id="IPR008984">
    <property type="entry name" value="SMAD_FHA_dom_sf"/>
</dbReference>
<comment type="similarity">
    <text evidence="1 8">Belongs to the dwarfin/SMAD family.</text>
</comment>
<dbReference type="SMART" id="SM00523">
    <property type="entry name" value="DWA"/>
    <property type="match status" value="1"/>
</dbReference>
<dbReference type="FunFam" id="2.60.200.10:FF:000001">
    <property type="entry name" value="Mothers against decapentaplegic homolog"/>
    <property type="match status" value="1"/>
</dbReference>
<feature type="domain" description="MH2" evidence="11">
    <location>
        <begin position="322"/>
        <end position="515"/>
    </location>
</feature>
<dbReference type="GO" id="GO:0050793">
    <property type="term" value="P:regulation of developmental process"/>
    <property type="evidence" value="ECO:0007669"/>
    <property type="project" value="UniProtKB-ARBA"/>
</dbReference>
<dbReference type="Proteomes" id="UP000274756">
    <property type="component" value="Unassembled WGS sequence"/>
</dbReference>
<reference evidence="15" key="1">
    <citation type="submission" date="2016-04" db="UniProtKB">
        <authorList>
            <consortium name="WormBaseParasite"/>
        </authorList>
    </citation>
    <scope>IDENTIFICATION</scope>
</reference>
<evidence type="ECO:0000313" key="13">
    <source>
        <dbReference type="Proteomes" id="UP000038040"/>
    </source>
</evidence>
<evidence type="ECO:0000256" key="3">
    <source>
        <dbReference type="ARBA" id="ARBA00022723"/>
    </source>
</evidence>
<dbReference type="GO" id="GO:0005737">
    <property type="term" value="C:cytoplasm"/>
    <property type="evidence" value="ECO:0007669"/>
    <property type="project" value="UniProtKB-SubCell"/>
</dbReference>
<proteinExistence type="inferred from homology"/>
<dbReference type="InterPro" id="IPR017855">
    <property type="entry name" value="SMAD-like_dom_sf"/>
</dbReference>
<organism evidence="13 15">
    <name type="scientific">Dracunculus medinensis</name>
    <name type="common">Guinea worm</name>
    <dbReference type="NCBI Taxonomy" id="318479"/>
    <lineage>
        <taxon>Eukaryota</taxon>
        <taxon>Metazoa</taxon>
        <taxon>Ecdysozoa</taxon>
        <taxon>Nematoda</taxon>
        <taxon>Chromadorea</taxon>
        <taxon>Rhabditida</taxon>
        <taxon>Spirurina</taxon>
        <taxon>Dracunculoidea</taxon>
        <taxon>Dracunculidae</taxon>
        <taxon>Dracunculus</taxon>
    </lineage>
</organism>
<dbReference type="SUPFAM" id="SSF49879">
    <property type="entry name" value="SMAD/FHA domain"/>
    <property type="match status" value="1"/>
</dbReference>
<evidence type="ECO:0000256" key="7">
    <source>
        <dbReference type="ARBA" id="ARBA00023242"/>
    </source>
</evidence>
<dbReference type="GO" id="GO:0009791">
    <property type="term" value="P:post-embryonic development"/>
    <property type="evidence" value="ECO:0007669"/>
    <property type="project" value="UniProtKB-ARBA"/>
</dbReference>
<protein>
    <recommendedName>
        <fullName evidence="8">Mothers against decapentaplegic homolog</fullName>
        <shortName evidence="8">MAD homolog</shortName>
        <shortName evidence="8">Mothers against DPP homolog</shortName>
    </recommendedName>
    <alternativeName>
        <fullName evidence="8">SMAD family member</fullName>
    </alternativeName>
</protein>
<keyword evidence="6 8" id="KW-0804">Transcription</keyword>
<comment type="subcellular location">
    <subcellularLocation>
        <location evidence="8">Cytoplasm</location>
    </subcellularLocation>
    <subcellularLocation>
        <location evidence="8">Nucleus</location>
    </subcellularLocation>
</comment>
<evidence type="ECO:0000256" key="6">
    <source>
        <dbReference type="ARBA" id="ARBA00023163"/>
    </source>
</evidence>
<dbReference type="STRING" id="318479.A0A0N4UAK9"/>
<dbReference type="PANTHER" id="PTHR13703:SF25">
    <property type="entry name" value="MOTHERS AGAINST DECAPENTAPLEGIC HOMOLOG"/>
    <property type="match status" value="1"/>
</dbReference>
<dbReference type="Gene3D" id="3.90.520.10">
    <property type="entry name" value="SMAD MH1 domain"/>
    <property type="match status" value="1"/>
</dbReference>
<keyword evidence="2 8" id="KW-0963">Cytoplasm</keyword>
<dbReference type="GO" id="GO:0045944">
    <property type="term" value="P:positive regulation of transcription by RNA polymerase II"/>
    <property type="evidence" value="ECO:0007669"/>
    <property type="project" value="TreeGrafter"/>
</dbReference>
<feature type="domain" description="MH1" evidence="10">
    <location>
        <begin position="12"/>
        <end position="145"/>
    </location>
</feature>
<dbReference type="GO" id="GO:0071144">
    <property type="term" value="C:heteromeric SMAD protein complex"/>
    <property type="evidence" value="ECO:0007669"/>
    <property type="project" value="TreeGrafter"/>
</dbReference>
<dbReference type="GO" id="GO:0060395">
    <property type="term" value="P:SMAD protein signal transduction"/>
    <property type="evidence" value="ECO:0007669"/>
    <property type="project" value="TreeGrafter"/>
</dbReference>
<accession>A0A0N4UAK9</accession>
<evidence type="ECO:0000259" key="10">
    <source>
        <dbReference type="PROSITE" id="PS51075"/>
    </source>
</evidence>
<dbReference type="WBParaSite" id="DME_0000419301-mRNA-1">
    <property type="protein sequence ID" value="DME_0000419301-mRNA-1"/>
    <property type="gene ID" value="DME_0000419301"/>
</dbReference>
<keyword evidence="7 8" id="KW-0539">Nucleus</keyword>
<feature type="compositionally biased region" description="Polar residues" evidence="9">
    <location>
        <begin position="274"/>
        <end position="286"/>
    </location>
</feature>
<reference evidence="12 14" key="2">
    <citation type="submission" date="2018-11" db="EMBL/GenBank/DDBJ databases">
        <authorList>
            <consortium name="Pathogen Informatics"/>
        </authorList>
    </citation>
    <scope>NUCLEOTIDE SEQUENCE [LARGE SCALE GENOMIC DNA]</scope>
</reference>
<dbReference type="PANTHER" id="PTHR13703">
    <property type="entry name" value="SMAD"/>
    <property type="match status" value="1"/>
</dbReference>
<evidence type="ECO:0000256" key="5">
    <source>
        <dbReference type="ARBA" id="ARBA00023015"/>
    </source>
</evidence>
<sequence>MKTLFDNGTTNPSVRRLITLVRTKSQSDDTNSDKDDNSWYEKAVKSLVKKLKKSKLIDELEKAISTQDPHTDCVYIPRSLDGRLQVSQKKCLPHVIYCRMWRYPDLASTHQLKSVVHCRFPFNKKLENVCVNPYHYEKVETPALPPVMVPRNISYNVPHTVAVGGILHGGGDLSKNLNSITTTVDQNQRVPNRTLSYSGIEQPDAMLDSPVLDSVTERGPFSCSIVKPFTALDEPMIPAVFPPANEAVSPRGYMSEDQEMDESRSPNDCAFCSPANSSQTTGSPVDSLNSSIICSSETSQGICPMDCDDLAVPVEYREATFWCSVSYYELSQRVGDTFHASLPSLIVDGFCAPSNSDRFCLGTLSNANRPASVTEARRHIGRGARFYYLGGEVFCECLSDSAIFVQSPNCNQRHGWHPATVCKIPPNCNLKIFNYAEFAALLNASVKLGFEAVYALTRMCTIRVSFVKGWGAEYRRQAITATPCWIEAYLNGPLQWLDSVLKQMGNPPNRCTSFT</sequence>
<dbReference type="AlphaFoldDB" id="A0A0N4UAK9"/>
<dbReference type="GO" id="GO:0032924">
    <property type="term" value="P:activin receptor signaling pathway"/>
    <property type="evidence" value="ECO:0007669"/>
    <property type="project" value="TreeGrafter"/>
</dbReference>
<dbReference type="OrthoDB" id="5794312at2759"/>
<evidence type="ECO:0000256" key="2">
    <source>
        <dbReference type="ARBA" id="ARBA00022490"/>
    </source>
</evidence>
<dbReference type="PROSITE" id="PS51076">
    <property type="entry name" value="MH2"/>
    <property type="match status" value="1"/>
</dbReference>
<dbReference type="InterPro" id="IPR013790">
    <property type="entry name" value="Dwarfin"/>
</dbReference>
<dbReference type="GO" id="GO:0070411">
    <property type="term" value="F:I-SMAD binding"/>
    <property type="evidence" value="ECO:0007669"/>
    <property type="project" value="TreeGrafter"/>
</dbReference>
<dbReference type="PROSITE" id="PS51075">
    <property type="entry name" value="MH1"/>
    <property type="match status" value="1"/>
</dbReference>
<dbReference type="GO" id="GO:0009653">
    <property type="term" value="P:anatomical structure morphogenesis"/>
    <property type="evidence" value="ECO:0007669"/>
    <property type="project" value="TreeGrafter"/>
</dbReference>
<evidence type="ECO:0000313" key="15">
    <source>
        <dbReference type="WBParaSite" id="DME_0000419301-mRNA-1"/>
    </source>
</evidence>
<evidence type="ECO:0000256" key="8">
    <source>
        <dbReference type="RuleBase" id="RU361195"/>
    </source>
</evidence>